<dbReference type="AlphaFoldDB" id="A0A371P6S3"/>
<proteinExistence type="predicted"/>
<accession>A0A371P6S3</accession>
<dbReference type="RefSeq" id="WP_116049127.1">
    <property type="nucleotide sequence ID" value="NZ_QUBQ01000006.1"/>
</dbReference>
<keyword evidence="2" id="KW-1185">Reference proteome</keyword>
<dbReference type="InterPro" id="IPR015946">
    <property type="entry name" value="KH_dom-like_a/b"/>
</dbReference>
<evidence type="ECO:0000313" key="1">
    <source>
        <dbReference type="EMBL" id="REK71166.1"/>
    </source>
</evidence>
<dbReference type="SUPFAM" id="SSF82784">
    <property type="entry name" value="OsmC-like"/>
    <property type="match status" value="1"/>
</dbReference>
<comment type="caution">
    <text evidence="1">The sequence shown here is derived from an EMBL/GenBank/DDBJ whole genome shotgun (WGS) entry which is preliminary data.</text>
</comment>
<sequence length="132" mass="14566">MTTRIQLMNGQNEIYNEAGLQLIGSNGSNQIGLSPKELLESALGLCVSLSLQQTLETDGIEYERFPLSVEVTASKTDRELNAFTSFTVLVTLPPIIEPDYKQKLITIVEQTCVISNSLKSEATIETVEYHLS</sequence>
<dbReference type="InterPro" id="IPR003718">
    <property type="entry name" value="OsmC/Ohr_fam"/>
</dbReference>
<gene>
    <name evidence="1" type="ORF">DX130_22210</name>
</gene>
<organism evidence="1 2">
    <name type="scientific">Paenibacillus paeoniae</name>
    <dbReference type="NCBI Taxonomy" id="2292705"/>
    <lineage>
        <taxon>Bacteria</taxon>
        <taxon>Bacillati</taxon>
        <taxon>Bacillota</taxon>
        <taxon>Bacilli</taxon>
        <taxon>Bacillales</taxon>
        <taxon>Paenibacillaceae</taxon>
        <taxon>Paenibacillus</taxon>
    </lineage>
</organism>
<dbReference type="EMBL" id="QUBQ01000006">
    <property type="protein sequence ID" value="REK71166.1"/>
    <property type="molecule type" value="Genomic_DNA"/>
</dbReference>
<dbReference type="InterPro" id="IPR036102">
    <property type="entry name" value="OsmC/Ohrsf"/>
</dbReference>
<name>A0A371P6S3_9BACL</name>
<evidence type="ECO:0000313" key="2">
    <source>
        <dbReference type="Proteomes" id="UP000261905"/>
    </source>
</evidence>
<dbReference type="Proteomes" id="UP000261905">
    <property type="component" value="Unassembled WGS sequence"/>
</dbReference>
<dbReference type="Pfam" id="PF02566">
    <property type="entry name" value="OsmC"/>
    <property type="match status" value="1"/>
</dbReference>
<dbReference type="Gene3D" id="3.30.300.20">
    <property type="match status" value="1"/>
</dbReference>
<reference evidence="1 2" key="1">
    <citation type="submission" date="2018-08" db="EMBL/GenBank/DDBJ databases">
        <title>Paenibacillus sp. M4BSY-1, whole genome shotgun sequence.</title>
        <authorList>
            <person name="Tuo L."/>
        </authorList>
    </citation>
    <scope>NUCLEOTIDE SEQUENCE [LARGE SCALE GENOMIC DNA]</scope>
    <source>
        <strain evidence="1 2">M4BSY-1</strain>
    </source>
</reference>
<dbReference type="OrthoDB" id="2969186at2"/>
<protein>
    <submittedName>
        <fullName evidence="1">OsmC family peroxiredoxin</fullName>
    </submittedName>
</protein>